<name>A0A660KY92_9ACTN</name>
<dbReference type="AlphaFoldDB" id="A0A660KY92"/>
<dbReference type="GO" id="GO:0016773">
    <property type="term" value="F:phosphotransferase activity, alcohol group as acceptor"/>
    <property type="evidence" value="ECO:0007669"/>
    <property type="project" value="InterPro"/>
</dbReference>
<organism evidence="1 2">
    <name type="scientific">Solirubrobacter pauli</name>
    <dbReference type="NCBI Taxonomy" id="166793"/>
    <lineage>
        <taxon>Bacteria</taxon>
        <taxon>Bacillati</taxon>
        <taxon>Actinomycetota</taxon>
        <taxon>Thermoleophilia</taxon>
        <taxon>Solirubrobacterales</taxon>
        <taxon>Solirubrobacteraceae</taxon>
        <taxon>Solirubrobacter</taxon>
    </lineage>
</organism>
<proteinExistence type="predicted"/>
<dbReference type="Pfam" id="PF04655">
    <property type="entry name" value="APH_6_hur"/>
    <property type="match status" value="1"/>
</dbReference>
<keyword evidence="2" id="KW-1185">Reference proteome</keyword>
<dbReference type="Gene3D" id="3.90.1200.10">
    <property type="match status" value="1"/>
</dbReference>
<keyword evidence="1" id="KW-0418">Kinase</keyword>
<keyword evidence="1" id="KW-0808">Transferase</keyword>
<dbReference type="Proteomes" id="UP000278962">
    <property type="component" value="Unassembled WGS sequence"/>
</dbReference>
<dbReference type="InterPro" id="IPR011009">
    <property type="entry name" value="Kinase-like_dom_sf"/>
</dbReference>
<evidence type="ECO:0000313" key="1">
    <source>
        <dbReference type="EMBL" id="RKQ84979.1"/>
    </source>
</evidence>
<dbReference type="RefSeq" id="WP_121258542.1">
    <property type="nucleotide sequence ID" value="NZ_RBIL01000003.1"/>
</dbReference>
<accession>A0A660KY92</accession>
<reference evidence="1 2" key="1">
    <citation type="submission" date="2018-10" db="EMBL/GenBank/DDBJ databases">
        <title>Genomic Encyclopedia of Archaeal and Bacterial Type Strains, Phase II (KMG-II): from individual species to whole genera.</title>
        <authorList>
            <person name="Goeker M."/>
        </authorList>
    </citation>
    <scope>NUCLEOTIDE SEQUENCE [LARGE SCALE GENOMIC DNA]</scope>
    <source>
        <strain evidence="1 2">DSM 14954</strain>
    </source>
</reference>
<protein>
    <submittedName>
        <fullName evidence="1">Streptomycin 6-kinase</fullName>
    </submittedName>
</protein>
<dbReference type="EMBL" id="RBIL01000003">
    <property type="protein sequence ID" value="RKQ84979.1"/>
    <property type="molecule type" value="Genomic_DNA"/>
</dbReference>
<dbReference type="OrthoDB" id="3638028at2"/>
<comment type="caution">
    <text evidence="1">The sequence shown here is derived from an EMBL/GenBank/DDBJ whole genome shotgun (WGS) entry which is preliminary data.</text>
</comment>
<dbReference type="SUPFAM" id="SSF56112">
    <property type="entry name" value="Protein kinase-like (PK-like)"/>
    <property type="match status" value="1"/>
</dbReference>
<sequence length="304" mass="32412">MLDGLTDDHAAAVARRFPDGETWLAGLEARLAEVVARWRLTPLRPLPGGIGGYLLDVRTADGRDAVLKLSPTGGAQGAANRLEAYALRRWAGDGAARMLGVDLAAGALLLERCRPGATLDTLGDEEMLEHGCGLARRLQRPADDEDLLILPRAAEEVAIRAQRFGGLMDALGHPFSPAREQEIGALHRALATGDGAPVACHGDLNPGNVLAHDGGHVAVDPLPVLADAAYDAVSLVWAKRSWLLAQPDRAEILRRRIAIASDVLDADAEHVRAWALVRLTGVLDERSEWGGYDTAPFVALAELL</sequence>
<evidence type="ECO:0000313" key="2">
    <source>
        <dbReference type="Proteomes" id="UP000278962"/>
    </source>
</evidence>
<dbReference type="GO" id="GO:0016301">
    <property type="term" value="F:kinase activity"/>
    <property type="evidence" value="ECO:0007669"/>
    <property type="project" value="UniProtKB-KW"/>
</dbReference>
<dbReference type="InterPro" id="IPR006748">
    <property type="entry name" value="NH2Glyco/OHUrea_AB-resist_kin"/>
</dbReference>
<gene>
    <name evidence="1" type="ORF">C8N24_6610</name>
</gene>
<dbReference type="GO" id="GO:0019748">
    <property type="term" value="P:secondary metabolic process"/>
    <property type="evidence" value="ECO:0007669"/>
    <property type="project" value="InterPro"/>
</dbReference>